<dbReference type="Pfam" id="PF11807">
    <property type="entry name" value="UstYa"/>
    <property type="match status" value="2"/>
</dbReference>
<dbReference type="OrthoDB" id="3687641at2759"/>
<name>A0A9P7YWK2_9HELO</name>
<dbReference type="AlphaFoldDB" id="A0A9P7YWK2"/>
<feature type="non-terminal residue" evidence="2">
    <location>
        <position position="1"/>
    </location>
</feature>
<organism evidence="2 3">
    <name type="scientific">Calycina marina</name>
    <dbReference type="NCBI Taxonomy" id="1763456"/>
    <lineage>
        <taxon>Eukaryota</taxon>
        <taxon>Fungi</taxon>
        <taxon>Dikarya</taxon>
        <taxon>Ascomycota</taxon>
        <taxon>Pezizomycotina</taxon>
        <taxon>Leotiomycetes</taxon>
        <taxon>Helotiales</taxon>
        <taxon>Pezizellaceae</taxon>
        <taxon>Calycina</taxon>
    </lineage>
</organism>
<protein>
    <submittedName>
        <fullName evidence="2">Uncharacterized protein</fullName>
    </submittedName>
</protein>
<accession>A0A9P7YWK2</accession>
<dbReference type="PANTHER" id="PTHR33365:SF7">
    <property type="entry name" value="TAT PATHWAY SIGNAL SEQUENCE"/>
    <property type="match status" value="1"/>
</dbReference>
<comment type="similarity">
    <text evidence="1">Belongs to the ustYa family.</text>
</comment>
<proteinExistence type="inferred from homology"/>
<evidence type="ECO:0000313" key="2">
    <source>
        <dbReference type="EMBL" id="KAG9241328.1"/>
    </source>
</evidence>
<evidence type="ECO:0000256" key="1">
    <source>
        <dbReference type="ARBA" id="ARBA00035112"/>
    </source>
</evidence>
<dbReference type="EMBL" id="MU254230">
    <property type="protein sequence ID" value="KAG9241328.1"/>
    <property type="molecule type" value="Genomic_DNA"/>
</dbReference>
<sequence>IRYEPVAPPPRWKSPYSGKPSEVIDQAWHNLLENMNIRVTEDELEQNNQESIFLPQGDHCFELLRTAAMCHGDTTLTTFYWGDQNRPEPDVRFVPYRCVNWDALMNSVNNRIVTTKEMWELVNPELP</sequence>
<dbReference type="GO" id="GO:0043386">
    <property type="term" value="P:mycotoxin biosynthetic process"/>
    <property type="evidence" value="ECO:0007669"/>
    <property type="project" value="InterPro"/>
</dbReference>
<comment type="caution">
    <text evidence="2">The sequence shown here is derived from an EMBL/GenBank/DDBJ whole genome shotgun (WGS) entry which is preliminary data.</text>
</comment>
<keyword evidence="3" id="KW-1185">Reference proteome</keyword>
<evidence type="ECO:0000313" key="3">
    <source>
        <dbReference type="Proteomes" id="UP000887226"/>
    </source>
</evidence>
<dbReference type="PANTHER" id="PTHR33365">
    <property type="entry name" value="YALI0B05434P"/>
    <property type="match status" value="1"/>
</dbReference>
<reference evidence="2" key="1">
    <citation type="journal article" date="2021" name="IMA Fungus">
        <title>Genomic characterization of three marine fungi, including Emericellopsis atlantica sp. nov. with signatures of a generalist lifestyle and marine biomass degradation.</title>
        <authorList>
            <person name="Hagestad O.C."/>
            <person name="Hou L."/>
            <person name="Andersen J.H."/>
            <person name="Hansen E.H."/>
            <person name="Altermark B."/>
            <person name="Li C."/>
            <person name="Kuhnert E."/>
            <person name="Cox R.J."/>
            <person name="Crous P.W."/>
            <person name="Spatafora J.W."/>
            <person name="Lail K."/>
            <person name="Amirebrahimi M."/>
            <person name="Lipzen A."/>
            <person name="Pangilinan J."/>
            <person name="Andreopoulos W."/>
            <person name="Hayes R.D."/>
            <person name="Ng V."/>
            <person name="Grigoriev I.V."/>
            <person name="Jackson S.A."/>
            <person name="Sutton T.D.S."/>
            <person name="Dobson A.D.W."/>
            <person name="Rama T."/>
        </authorList>
    </citation>
    <scope>NUCLEOTIDE SEQUENCE</scope>
    <source>
        <strain evidence="2">TRa3180A</strain>
    </source>
</reference>
<gene>
    <name evidence="2" type="ORF">BJ878DRAFT_558282</name>
</gene>
<dbReference type="Proteomes" id="UP000887226">
    <property type="component" value="Unassembled WGS sequence"/>
</dbReference>
<dbReference type="InterPro" id="IPR021765">
    <property type="entry name" value="UstYa-like"/>
</dbReference>